<dbReference type="Proteomes" id="UP001301728">
    <property type="component" value="Unassembled WGS sequence"/>
</dbReference>
<evidence type="ECO:0000313" key="2">
    <source>
        <dbReference type="Proteomes" id="UP001301728"/>
    </source>
</evidence>
<keyword evidence="1" id="KW-0489">Methyltransferase</keyword>
<comment type="caution">
    <text evidence="1">The sequence shown here is derived from an EMBL/GenBank/DDBJ whole genome shotgun (WGS) entry which is preliminary data.</text>
</comment>
<dbReference type="GO" id="GO:0032259">
    <property type="term" value="P:methylation"/>
    <property type="evidence" value="ECO:0007669"/>
    <property type="project" value="UniProtKB-KW"/>
</dbReference>
<dbReference type="InterPro" id="IPR029063">
    <property type="entry name" value="SAM-dependent_MTases_sf"/>
</dbReference>
<accession>A0ABU5TXH3</accession>
<dbReference type="SUPFAM" id="SSF53335">
    <property type="entry name" value="S-adenosyl-L-methionine-dependent methyltransferases"/>
    <property type="match status" value="1"/>
</dbReference>
<organism evidence="1 2">
    <name type="scientific">Limnoraphis robusta CCNP1315</name>
    <dbReference type="NCBI Taxonomy" id="3110306"/>
    <lineage>
        <taxon>Bacteria</taxon>
        <taxon>Bacillati</taxon>
        <taxon>Cyanobacteriota</taxon>
        <taxon>Cyanophyceae</taxon>
        <taxon>Oscillatoriophycideae</taxon>
        <taxon>Oscillatoriales</taxon>
        <taxon>Sirenicapillariaceae</taxon>
        <taxon>Limnoraphis</taxon>
    </lineage>
</organism>
<sequence length="235" mass="26920">MGFQLRNVIPWGRSFEDYLEMFALTPEELALSILDCAGGPASFNCEMKRRGYQVISCDPVYQFSADEIDQRIQATYSTVIDQLDQNKDDYVWENVKSPEHLGELRMAAMQQFLEDFIQGKEQGRYLTAELPKLPFNSKQFDLALCSHLLFTYSQHLSLEFHLESLLELCRVAAEVRIFPLLDLAGNLSPYLTPVISTLQQQGWMVQIEAVSYEFQKGGNQMLRLFKPAIISCPDN</sequence>
<dbReference type="GO" id="GO:0008168">
    <property type="term" value="F:methyltransferase activity"/>
    <property type="evidence" value="ECO:0007669"/>
    <property type="project" value="UniProtKB-KW"/>
</dbReference>
<reference evidence="1 2" key="1">
    <citation type="submission" date="2023-12" db="EMBL/GenBank/DDBJ databases">
        <title>Baltic Sea Cyanobacteria.</title>
        <authorList>
            <person name="Delbaje E."/>
            <person name="Fewer D.P."/>
            <person name="Shishido T.K."/>
        </authorList>
    </citation>
    <scope>NUCLEOTIDE SEQUENCE [LARGE SCALE GENOMIC DNA]</scope>
    <source>
        <strain evidence="1 2">CCNP 1315</strain>
    </source>
</reference>
<evidence type="ECO:0000313" key="1">
    <source>
        <dbReference type="EMBL" id="MEA5519475.1"/>
    </source>
</evidence>
<proteinExistence type="predicted"/>
<dbReference type="Gene3D" id="3.40.50.150">
    <property type="entry name" value="Vaccinia Virus protein VP39"/>
    <property type="match status" value="1"/>
</dbReference>
<keyword evidence="2" id="KW-1185">Reference proteome</keyword>
<dbReference type="EMBL" id="JAYGHT010000033">
    <property type="protein sequence ID" value="MEA5519475.1"/>
    <property type="molecule type" value="Genomic_DNA"/>
</dbReference>
<keyword evidence="1" id="KW-0808">Transferase</keyword>
<name>A0ABU5TXH3_9CYAN</name>
<protein>
    <submittedName>
        <fullName evidence="1">SAM-dependent methyltransferase</fullName>
    </submittedName>
</protein>
<gene>
    <name evidence="1" type="ORF">VB854_11015</name>
</gene>
<dbReference type="RefSeq" id="WP_323275546.1">
    <property type="nucleotide sequence ID" value="NZ_JAYGHT010000033.1"/>
</dbReference>